<comment type="caution">
    <text evidence="1">The sequence shown here is derived from an EMBL/GenBank/DDBJ whole genome shotgun (WGS) entry which is preliminary data.</text>
</comment>
<dbReference type="Pfam" id="PF08889">
    <property type="entry name" value="WbqC"/>
    <property type="match status" value="1"/>
</dbReference>
<reference evidence="1" key="1">
    <citation type="submission" date="2020-10" db="EMBL/GenBank/DDBJ databases">
        <authorList>
            <person name="Gilroy R."/>
        </authorList>
    </citation>
    <scope>NUCLEOTIDE SEQUENCE</scope>
    <source>
        <strain evidence="1">D3-1215</strain>
    </source>
</reference>
<gene>
    <name evidence="1" type="ORF">IAC32_07220</name>
</gene>
<dbReference type="EMBL" id="JADIMR010000106">
    <property type="protein sequence ID" value="MBO8447515.1"/>
    <property type="molecule type" value="Genomic_DNA"/>
</dbReference>
<evidence type="ECO:0000313" key="2">
    <source>
        <dbReference type="Proteomes" id="UP000823637"/>
    </source>
</evidence>
<protein>
    <submittedName>
        <fullName evidence="1">WbqC family protein</fullName>
    </submittedName>
</protein>
<proteinExistence type="predicted"/>
<organism evidence="1 2">
    <name type="scientific">Candidatus Enterocola intestinipullorum</name>
    <dbReference type="NCBI Taxonomy" id="2840783"/>
    <lineage>
        <taxon>Bacteria</taxon>
        <taxon>Pseudomonadati</taxon>
        <taxon>Bacteroidota</taxon>
        <taxon>Bacteroidia</taxon>
        <taxon>Bacteroidales</taxon>
        <taxon>Candidatus Enterocola</taxon>
    </lineage>
</organism>
<dbReference type="Proteomes" id="UP000823637">
    <property type="component" value="Unassembled WGS sequence"/>
</dbReference>
<dbReference type="InterPro" id="IPR014985">
    <property type="entry name" value="WbqC"/>
</dbReference>
<dbReference type="AlphaFoldDB" id="A0A9D9EJ41"/>
<reference evidence="1" key="2">
    <citation type="journal article" date="2021" name="PeerJ">
        <title>Extensive microbial diversity within the chicken gut microbiome revealed by metagenomics and culture.</title>
        <authorList>
            <person name="Gilroy R."/>
            <person name="Ravi A."/>
            <person name="Getino M."/>
            <person name="Pursley I."/>
            <person name="Horton D.L."/>
            <person name="Alikhan N.F."/>
            <person name="Baker D."/>
            <person name="Gharbi K."/>
            <person name="Hall N."/>
            <person name="Watson M."/>
            <person name="Adriaenssens E.M."/>
            <person name="Foster-Nyarko E."/>
            <person name="Jarju S."/>
            <person name="Secka A."/>
            <person name="Antonio M."/>
            <person name="Oren A."/>
            <person name="Chaudhuri R.R."/>
            <person name="La Ragione R."/>
            <person name="Hildebrand F."/>
            <person name="Pallen M.J."/>
        </authorList>
    </citation>
    <scope>NUCLEOTIDE SEQUENCE</scope>
    <source>
        <strain evidence="1">D3-1215</strain>
    </source>
</reference>
<sequence length="199" mass="22786">MLLSASYMGSIEQFALIAASGKAEIEFFDHYSRQTCRNRTHILTSDGPDTLVIPVVKPGCNTTGKDILIADSEWQPVHWRTIKSSYDSSPFLEFYEDDLAPFFHKPYKFLYDFDFELCCCMARLMGIKTEIVPTEAYRFDAEDDYRNLILKKARLENFHCPPYYHVFSGYGFPDAGLSALDLLCNMGPESILLLKDCLK</sequence>
<name>A0A9D9EJ41_9BACT</name>
<accession>A0A9D9EJ41</accession>
<evidence type="ECO:0000313" key="1">
    <source>
        <dbReference type="EMBL" id="MBO8447515.1"/>
    </source>
</evidence>